<proteinExistence type="predicted"/>
<evidence type="ECO:0000256" key="12">
    <source>
        <dbReference type="ARBA" id="ARBA00023012"/>
    </source>
</evidence>
<dbReference type="Pfam" id="PF02518">
    <property type="entry name" value="HATPase_c"/>
    <property type="match status" value="1"/>
</dbReference>
<evidence type="ECO:0000256" key="17">
    <source>
        <dbReference type="SAM" id="Phobius"/>
    </source>
</evidence>
<dbReference type="EMBL" id="CP031092">
    <property type="protein sequence ID" value="AXF56427.1"/>
    <property type="molecule type" value="Genomic_DNA"/>
</dbReference>
<dbReference type="PROSITE" id="PS50885">
    <property type="entry name" value="HAMP"/>
    <property type="match status" value="1"/>
</dbReference>
<dbReference type="Proteomes" id="UP000252100">
    <property type="component" value="Chromosome"/>
</dbReference>
<evidence type="ECO:0000256" key="5">
    <source>
        <dbReference type="ARBA" id="ARBA00022553"/>
    </source>
</evidence>
<dbReference type="SMART" id="SM00304">
    <property type="entry name" value="HAMP"/>
    <property type="match status" value="1"/>
</dbReference>
<keyword evidence="4" id="KW-1003">Cell membrane</keyword>
<keyword evidence="11 17" id="KW-1133">Transmembrane helix</keyword>
<dbReference type="FunFam" id="1.10.287.130:FF:000001">
    <property type="entry name" value="Two-component sensor histidine kinase"/>
    <property type="match status" value="1"/>
</dbReference>
<evidence type="ECO:0000259" key="18">
    <source>
        <dbReference type="PROSITE" id="PS50109"/>
    </source>
</evidence>
<gene>
    <name evidence="20" type="ORF">DT065_10605</name>
</gene>
<dbReference type="SUPFAM" id="SSF47384">
    <property type="entry name" value="Homodimeric domain of signal transducing histidine kinase"/>
    <property type="match status" value="1"/>
</dbReference>
<dbReference type="SMART" id="SM00387">
    <property type="entry name" value="HATPase_c"/>
    <property type="match status" value="1"/>
</dbReference>
<evidence type="ECO:0000256" key="3">
    <source>
        <dbReference type="ARBA" id="ARBA00012438"/>
    </source>
</evidence>
<evidence type="ECO:0000256" key="14">
    <source>
        <dbReference type="ARBA" id="ARBA00023136"/>
    </source>
</evidence>
<dbReference type="SMART" id="SM00388">
    <property type="entry name" value="HisKA"/>
    <property type="match status" value="1"/>
</dbReference>
<dbReference type="PRINTS" id="PR00344">
    <property type="entry name" value="BCTRLSENSOR"/>
</dbReference>
<name>A0A345BZP6_9BACI</name>
<evidence type="ECO:0000256" key="7">
    <source>
        <dbReference type="ARBA" id="ARBA00022692"/>
    </source>
</evidence>
<dbReference type="Gene3D" id="3.30.565.10">
    <property type="entry name" value="Histidine kinase-like ATPase, C-terminal domain"/>
    <property type="match status" value="1"/>
</dbReference>
<dbReference type="SUPFAM" id="SSF158472">
    <property type="entry name" value="HAMP domain-like"/>
    <property type="match status" value="1"/>
</dbReference>
<dbReference type="InterPro" id="IPR036097">
    <property type="entry name" value="HisK_dim/P_sf"/>
</dbReference>
<dbReference type="GO" id="GO:0005524">
    <property type="term" value="F:ATP binding"/>
    <property type="evidence" value="ECO:0007669"/>
    <property type="project" value="UniProtKB-KW"/>
</dbReference>
<accession>A0A345BZP6</accession>
<dbReference type="Pfam" id="PF00512">
    <property type="entry name" value="HisKA"/>
    <property type="match status" value="1"/>
</dbReference>
<comment type="subcellular location">
    <subcellularLocation>
        <location evidence="2">Cell membrane</location>
        <topology evidence="2">Multi-pass membrane protein</topology>
    </subcellularLocation>
</comment>
<dbReference type="InterPro" id="IPR003661">
    <property type="entry name" value="HisK_dim/P_dom"/>
</dbReference>
<evidence type="ECO:0000256" key="2">
    <source>
        <dbReference type="ARBA" id="ARBA00004651"/>
    </source>
</evidence>
<dbReference type="PANTHER" id="PTHR45528:SF11">
    <property type="entry name" value="HISTIDINE KINASE"/>
    <property type="match status" value="1"/>
</dbReference>
<feature type="domain" description="HAMP" evidence="19">
    <location>
        <begin position="185"/>
        <end position="237"/>
    </location>
</feature>
<keyword evidence="10" id="KW-0067">ATP-binding</keyword>
<dbReference type="OrthoDB" id="9813151at2"/>
<dbReference type="PANTHER" id="PTHR45528">
    <property type="entry name" value="SENSOR HISTIDINE KINASE CPXA"/>
    <property type="match status" value="1"/>
</dbReference>
<keyword evidence="12" id="KW-0902">Two-component regulatory system</keyword>
<keyword evidence="5" id="KW-0597">Phosphoprotein</keyword>
<evidence type="ECO:0000256" key="13">
    <source>
        <dbReference type="ARBA" id="ARBA00023026"/>
    </source>
</evidence>
<feature type="domain" description="Histidine kinase" evidence="18">
    <location>
        <begin position="245"/>
        <end position="460"/>
    </location>
</feature>
<evidence type="ECO:0000256" key="8">
    <source>
        <dbReference type="ARBA" id="ARBA00022741"/>
    </source>
</evidence>
<feature type="transmembrane region" description="Helical" evidence="17">
    <location>
        <begin position="161"/>
        <end position="182"/>
    </location>
</feature>
<keyword evidence="7 17" id="KW-0812">Transmembrane</keyword>
<feature type="transmembrane region" description="Helical" evidence="17">
    <location>
        <begin position="6"/>
        <end position="26"/>
    </location>
</feature>
<evidence type="ECO:0000256" key="10">
    <source>
        <dbReference type="ARBA" id="ARBA00022840"/>
    </source>
</evidence>
<evidence type="ECO:0000256" key="6">
    <source>
        <dbReference type="ARBA" id="ARBA00022679"/>
    </source>
</evidence>
<dbReference type="SUPFAM" id="SSF55874">
    <property type="entry name" value="ATPase domain of HSP90 chaperone/DNA topoisomerase II/histidine kinase"/>
    <property type="match status" value="1"/>
</dbReference>
<evidence type="ECO:0000256" key="9">
    <source>
        <dbReference type="ARBA" id="ARBA00022777"/>
    </source>
</evidence>
<dbReference type="InterPro" id="IPR003660">
    <property type="entry name" value="HAMP_dom"/>
</dbReference>
<reference evidence="20 21" key="1">
    <citation type="journal article" date="2018" name="J. Microbiol.">
        <title>Salicibibacter kimchii gen. nov., sp. nov., a moderately halophilic and alkalitolerant bacterium in the family Bacillaceae, isolated from kimchi.</title>
        <authorList>
            <person name="Jang J.Y."/>
            <person name="Oh Y.J."/>
            <person name="Lim S.K."/>
            <person name="Park H.K."/>
            <person name="Lee C."/>
            <person name="Kim J.Y."/>
            <person name="Lee M.A."/>
            <person name="Choi H.J."/>
        </authorList>
    </citation>
    <scope>NUCLEOTIDE SEQUENCE [LARGE SCALE GENOMIC DNA]</scope>
    <source>
        <strain evidence="20 21">NKC1-1</strain>
    </source>
</reference>
<keyword evidence="14 17" id="KW-0472">Membrane</keyword>
<dbReference type="Gene3D" id="6.10.340.10">
    <property type="match status" value="1"/>
</dbReference>
<protein>
    <recommendedName>
        <fullName evidence="16">Heme sensor protein HssS</fullName>
        <ecNumber evidence="3">2.7.13.3</ecNumber>
    </recommendedName>
</protein>
<dbReference type="InterPro" id="IPR050398">
    <property type="entry name" value="HssS/ArlS-like"/>
</dbReference>
<evidence type="ECO:0000256" key="15">
    <source>
        <dbReference type="ARBA" id="ARBA00037219"/>
    </source>
</evidence>
<evidence type="ECO:0000313" key="21">
    <source>
        <dbReference type="Proteomes" id="UP000252100"/>
    </source>
</evidence>
<evidence type="ECO:0000256" key="1">
    <source>
        <dbReference type="ARBA" id="ARBA00000085"/>
    </source>
</evidence>
<dbReference type="InterPro" id="IPR003594">
    <property type="entry name" value="HATPase_dom"/>
</dbReference>
<dbReference type="CDD" id="cd00082">
    <property type="entry name" value="HisKA"/>
    <property type="match status" value="1"/>
</dbReference>
<keyword evidence="9 20" id="KW-0418">Kinase</keyword>
<evidence type="ECO:0000313" key="20">
    <source>
        <dbReference type="EMBL" id="AXF56427.1"/>
    </source>
</evidence>
<dbReference type="Gene3D" id="1.10.287.130">
    <property type="match status" value="1"/>
</dbReference>
<dbReference type="InterPro" id="IPR036890">
    <property type="entry name" value="HATPase_C_sf"/>
</dbReference>
<dbReference type="InterPro" id="IPR005467">
    <property type="entry name" value="His_kinase_dom"/>
</dbReference>
<evidence type="ECO:0000256" key="4">
    <source>
        <dbReference type="ARBA" id="ARBA00022475"/>
    </source>
</evidence>
<keyword evidence="13" id="KW-0843">Virulence</keyword>
<evidence type="ECO:0000259" key="19">
    <source>
        <dbReference type="PROSITE" id="PS50885"/>
    </source>
</evidence>
<evidence type="ECO:0000256" key="16">
    <source>
        <dbReference type="ARBA" id="ARBA00040841"/>
    </source>
</evidence>
<dbReference type="InterPro" id="IPR004358">
    <property type="entry name" value="Sig_transdc_His_kin-like_C"/>
</dbReference>
<dbReference type="GO" id="GO:0005886">
    <property type="term" value="C:plasma membrane"/>
    <property type="evidence" value="ECO:0007669"/>
    <property type="project" value="UniProtKB-SubCell"/>
</dbReference>
<sequence>MKSFYVRIVLTTFTVMIVSSLLAFFISNGYYQLYLKPSNDAAIMEMAEEVQQYAENEVGGAEGSYFSHVGHLGYQLVLYHEDGSTRQYGSGFRDDDLPVEEVEHVLAGGEYHGVSEQPAGLFVTGFFNNVLENTVGAPVETTEGTAAMFIRPDHEQQFGEFRFFLALLLVLTVIISFLFVALTARRIVKPVTSLTEATKQISDGSFDIDLNVRRKDEIGQLAKHFTSMSKDLRQLEAMRQEFVSNVSHEIQSPLSTIRGITQTLQQSALDEDQKEKYIKIIEKESGRLSSLSRQLLILASLNNEDKIVKEQPVDVHGQVKEIIQTHRFQWEEKELYIEIEGKAEQVLGDATLLYQVWTNLLTNAIKFSNSGGDIRINIQREGYYVNVEVEDSGVGMTPQEVKKIFDRFYKGDQARTPGKGSTGLGLAIVKKIIDLHDGKIDVESTPGAGTKVSIWLKTVI</sequence>
<dbReference type="GO" id="GO:0000155">
    <property type="term" value="F:phosphorelay sensor kinase activity"/>
    <property type="evidence" value="ECO:0007669"/>
    <property type="project" value="InterPro"/>
</dbReference>
<comment type="function">
    <text evidence="15">Member of the two-component regulatory system HssS/HssR involved in intracellular heme homeostasis and tempering of staphylococcal virulence. HssS functions as a heme sensor histidine kinase which is autophosphorylated at a histidine residue and transfers its phosphate group to an aspartate residue of HssR. HssR/HssS activates the expression of hrtAB, an efflux pump, in response to extracellular heme, hemin, hemoglobin or blood.</text>
</comment>
<organism evidence="20 21">
    <name type="scientific">Salicibibacter kimchii</name>
    <dbReference type="NCBI Taxonomy" id="2099786"/>
    <lineage>
        <taxon>Bacteria</taxon>
        <taxon>Bacillati</taxon>
        <taxon>Bacillota</taxon>
        <taxon>Bacilli</taxon>
        <taxon>Bacillales</taxon>
        <taxon>Bacillaceae</taxon>
        <taxon>Salicibibacter</taxon>
    </lineage>
</organism>
<dbReference type="Pfam" id="PF00672">
    <property type="entry name" value="HAMP"/>
    <property type="match status" value="1"/>
</dbReference>
<keyword evidence="21" id="KW-1185">Reference proteome</keyword>
<dbReference type="AlphaFoldDB" id="A0A345BZP6"/>
<keyword evidence="8" id="KW-0547">Nucleotide-binding</keyword>
<dbReference type="RefSeq" id="WP_114373204.1">
    <property type="nucleotide sequence ID" value="NZ_CP031092.1"/>
</dbReference>
<dbReference type="EC" id="2.7.13.3" evidence="3"/>
<comment type="catalytic activity">
    <reaction evidence="1">
        <text>ATP + protein L-histidine = ADP + protein N-phospho-L-histidine.</text>
        <dbReference type="EC" id="2.7.13.3"/>
    </reaction>
</comment>
<dbReference type="FunFam" id="3.30.565.10:FF:000006">
    <property type="entry name" value="Sensor histidine kinase WalK"/>
    <property type="match status" value="1"/>
</dbReference>
<dbReference type="CDD" id="cd06225">
    <property type="entry name" value="HAMP"/>
    <property type="match status" value="1"/>
</dbReference>
<keyword evidence="6" id="KW-0808">Transferase</keyword>
<dbReference type="KEGG" id="rue:DT065_10605"/>
<evidence type="ECO:0000256" key="11">
    <source>
        <dbReference type="ARBA" id="ARBA00022989"/>
    </source>
</evidence>
<dbReference type="PROSITE" id="PS50109">
    <property type="entry name" value="HIS_KIN"/>
    <property type="match status" value="1"/>
</dbReference>